<dbReference type="Gene3D" id="3.20.20.70">
    <property type="entry name" value="Aldolase class I"/>
    <property type="match status" value="1"/>
</dbReference>
<dbReference type="GO" id="GO:0005829">
    <property type="term" value="C:cytosol"/>
    <property type="evidence" value="ECO:0007669"/>
    <property type="project" value="TreeGrafter"/>
</dbReference>
<evidence type="ECO:0000256" key="12">
    <source>
        <dbReference type="RuleBase" id="RU000512"/>
    </source>
</evidence>
<evidence type="ECO:0000313" key="14">
    <source>
        <dbReference type="EMBL" id="MQL51197.1"/>
    </source>
</evidence>
<comment type="caution">
    <text evidence="14">The sequence shown here is derived from an EMBL/GenBank/DDBJ whole genome shotgun (WGS) entry which is preliminary data.</text>
</comment>
<dbReference type="FunFam" id="3.20.20.70:FF:000015">
    <property type="entry name" value="Orotidine 5'-phosphate decarboxylase"/>
    <property type="match status" value="1"/>
</dbReference>
<name>A0A6N7INL8_9FIRM</name>
<dbReference type="UniPathway" id="UPA00070">
    <property type="reaction ID" value="UER00120"/>
</dbReference>
<evidence type="ECO:0000313" key="15">
    <source>
        <dbReference type="Proteomes" id="UP000441717"/>
    </source>
</evidence>
<evidence type="ECO:0000256" key="2">
    <source>
        <dbReference type="ARBA" id="ARBA00004861"/>
    </source>
</evidence>
<evidence type="ECO:0000256" key="4">
    <source>
        <dbReference type="ARBA" id="ARBA00022793"/>
    </source>
</evidence>
<dbReference type="PANTHER" id="PTHR32119:SF2">
    <property type="entry name" value="OROTIDINE 5'-PHOSPHATE DECARBOXYLASE"/>
    <property type="match status" value="1"/>
</dbReference>
<feature type="binding site" evidence="9 11">
    <location>
        <position position="190"/>
    </location>
    <ligand>
        <name>substrate</name>
    </ligand>
</feature>
<feature type="binding site" evidence="9 11">
    <location>
        <position position="37"/>
    </location>
    <ligand>
        <name>substrate</name>
    </ligand>
</feature>
<evidence type="ECO:0000256" key="5">
    <source>
        <dbReference type="ARBA" id="ARBA00022975"/>
    </source>
</evidence>
<dbReference type="InterPro" id="IPR011060">
    <property type="entry name" value="RibuloseP-bd_barrel"/>
</dbReference>
<dbReference type="InterPro" id="IPR013785">
    <property type="entry name" value="Aldolase_TIM"/>
</dbReference>
<dbReference type="PANTHER" id="PTHR32119">
    <property type="entry name" value="OROTIDINE 5'-PHOSPHATE DECARBOXYLASE"/>
    <property type="match status" value="1"/>
</dbReference>
<organism evidence="14 15">
    <name type="scientific">Desulfofundulus thermobenzoicus</name>
    <dbReference type="NCBI Taxonomy" id="29376"/>
    <lineage>
        <taxon>Bacteria</taxon>
        <taxon>Bacillati</taxon>
        <taxon>Bacillota</taxon>
        <taxon>Clostridia</taxon>
        <taxon>Eubacteriales</taxon>
        <taxon>Peptococcaceae</taxon>
        <taxon>Desulfofundulus</taxon>
    </lineage>
</organism>
<dbReference type="Proteomes" id="UP000441717">
    <property type="component" value="Unassembled WGS sequence"/>
</dbReference>
<keyword evidence="5 9" id="KW-0665">Pyrimidine biosynthesis</keyword>
<reference evidence="14 15" key="1">
    <citation type="submission" date="2019-10" db="EMBL/GenBank/DDBJ databases">
        <title>Comparative genomics of sulfur disproportionating microorganisms.</title>
        <authorList>
            <person name="Ward L.M."/>
            <person name="Bertran E."/>
            <person name="Johnston D."/>
        </authorList>
    </citation>
    <scope>NUCLEOTIDE SEQUENCE [LARGE SCALE GENOMIC DNA]</scope>
    <source>
        <strain evidence="14 15">DSM 14055</strain>
    </source>
</reference>
<dbReference type="GO" id="GO:0004590">
    <property type="term" value="F:orotidine-5'-phosphate decarboxylase activity"/>
    <property type="evidence" value="ECO:0007669"/>
    <property type="project" value="UniProtKB-UniRule"/>
</dbReference>
<comment type="pathway">
    <text evidence="2 9 12">Pyrimidine metabolism; UMP biosynthesis via de novo pathway; UMP from orotate: step 2/2.</text>
</comment>
<dbReference type="PROSITE" id="PS00156">
    <property type="entry name" value="OMPDECASE"/>
    <property type="match status" value="1"/>
</dbReference>
<dbReference type="EC" id="4.1.1.23" evidence="9"/>
<feature type="binding site" evidence="9 11">
    <location>
        <position position="199"/>
    </location>
    <ligand>
        <name>substrate</name>
    </ligand>
</feature>
<keyword evidence="6 9" id="KW-0456">Lyase</keyword>
<feature type="active site" description="For OMPdecase activity" evidence="10">
    <location>
        <position position="66"/>
    </location>
</feature>
<dbReference type="NCBIfam" id="NF001273">
    <property type="entry name" value="PRK00230.1"/>
    <property type="match status" value="1"/>
</dbReference>
<dbReference type="Pfam" id="PF00215">
    <property type="entry name" value="OMPdecase"/>
    <property type="match status" value="1"/>
</dbReference>
<dbReference type="HAMAP" id="MF_01200_B">
    <property type="entry name" value="OMPdecase_type1_B"/>
    <property type="match status" value="1"/>
</dbReference>
<evidence type="ECO:0000256" key="8">
    <source>
        <dbReference type="ARBA" id="ARBA00061012"/>
    </source>
</evidence>
<feature type="active site" description="Proton donor" evidence="9">
    <location>
        <position position="66"/>
    </location>
</feature>
<comment type="catalytic activity">
    <reaction evidence="7 9 12">
        <text>orotidine 5'-phosphate + H(+) = UMP + CO2</text>
        <dbReference type="Rhea" id="RHEA:11596"/>
        <dbReference type="ChEBI" id="CHEBI:15378"/>
        <dbReference type="ChEBI" id="CHEBI:16526"/>
        <dbReference type="ChEBI" id="CHEBI:57538"/>
        <dbReference type="ChEBI" id="CHEBI:57865"/>
        <dbReference type="EC" id="4.1.1.23"/>
    </reaction>
</comment>
<comment type="function">
    <text evidence="1 9">Catalyzes the decarboxylation of orotidine 5'-monophosphate (OMP) to uridine 5'-monophosphate (UMP).</text>
</comment>
<dbReference type="GO" id="GO:0006207">
    <property type="term" value="P:'de novo' pyrimidine nucleobase biosynthetic process"/>
    <property type="evidence" value="ECO:0007669"/>
    <property type="project" value="InterPro"/>
</dbReference>
<keyword evidence="4 9" id="KW-0210">Decarboxylase</keyword>
<feature type="binding site" evidence="9 11">
    <location>
        <position position="15"/>
    </location>
    <ligand>
        <name>substrate</name>
    </ligand>
</feature>
<dbReference type="SMART" id="SM00934">
    <property type="entry name" value="OMPdecase"/>
    <property type="match status" value="1"/>
</dbReference>
<dbReference type="GO" id="GO:0044205">
    <property type="term" value="P:'de novo' UMP biosynthetic process"/>
    <property type="evidence" value="ECO:0007669"/>
    <property type="project" value="UniProtKB-UniRule"/>
</dbReference>
<feature type="binding site" evidence="9">
    <location>
        <begin position="64"/>
        <end position="73"/>
    </location>
    <ligand>
        <name>substrate</name>
    </ligand>
</feature>
<feature type="active site" description="For OMPdecase activity" evidence="10">
    <location>
        <position position="69"/>
    </location>
</feature>
<dbReference type="AlphaFoldDB" id="A0A6N7INL8"/>
<dbReference type="CDD" id="cd04725">
    <property type="entry name" value="OMP_decarboxylase_like"/>
    <property type="match status" value="1"/>
</dbReference>
<feature type="active site" description="For OMPdecase activity" evidence="10">
    <location>
        <position position="64"/>
    </location>
</feature>
<comment type="subunit">
    <text evidence="3 9">Homodimer.</text>
</comment>
<dbReference type="SUPFAM" id="SSF51366">
    <property type="entry name" value="Ribulose-phoshate binding barrel"/>
    <property type="match status" value="1"/>
</dbReference>
<dbReference type="InterPro" id="IPR047596">
    <property type="entry name" value="OMPdecase_bac"/>
</dbReference>
<dbReference type="EMBL" id="WHYR01000005">
    <property type="protein sequence ID" value="MQL51197.1"/>
    <property type="molecule type" value="Genomic_DNA"/>
</dbReference>
<evidence type="ECO:0000256" key="7">
    <source>
        <dbReference type="ARBA" id="ARBA00049157"/>
    </source>
</evidence>
<evidence type="ECO:0000256" key="11">
    <source>
        <dbReference type="PIRSR" id="PIRSR614732-2"/>
    </source>
</evidence>
<evidence type="ECO:0000259" key="13">
    <source>
        <dbReference type="SMART" id="SM00934"/>
    </source>
</evidence>
<evidence type="ECO:0000256" key="9">
    <source>
        <dbReference type="HAMAP-Rule" id="MF_01200"/>
    </source>
</evidence>
<evidence type="ECO:0000256" key="6">
    <source>
        <dbReference type="ARBA" id="ARBA00023239"/>
    </source>
</evidence>
<feature type="binding site" evidence="9 11">
    <location>
        <position position="220"/>
    </location>
    <ligand>
        <name>substrate</name>
    </ligand>
</feature>
<feature type="binding site" evidence="9 11">
    <location>
        <position position="128"/>
    </location>
    <ligand>
        <name>substrate</name>
    </ligand>
</feature>
<dbReference type="InterPro" id="IPR001754">
    <property type="entry name" value="OMPdeCOase_dom"/>
</dbReference>
<evidence type="ECO:0000256" key="1">
    <source>
        <dbReference type="ARBA" id="ARBA00002356"/>
    </source>
</evidence>
<evidence type="ECO:0000256" key="10">
    <source>
        <dbReference type="PIRSR" id="PIRSR614732-1"/>
    </source>
</evidence>
<proteinExistence type="inferred from homology"/>
<keyword evidence="15" id="KW-1185">Reference proteome</keyword>
<dbReference type="OrthoDB" id="9806203at2"/>
<evidence type="ECO:0000256" key="3">
    <source>
        <dbReference type="ARBA" id="ARBA00011738"/>
    </source>
</evidence>
<dbReference type="InterPro" id="IPR018089">
    <property type="entry name" value="OMPdecase_AS"/>
</dbReference>
<comment type="similarity">
    <text evidence="8 9">Belongs to the OMP decarboxylase family. Type 1 subfamily.</text>
</comment>
<dbReference type="NCBIfam" id="TIGR01740">
    <property type="entry name" value="pyrF"/>
    <property type="match status" value="1"/>
</dbReference>
<accession>A0A6N7INL8</accession>
<gene>
    <name evidence="9 14" type="primary">pyrF</name>
    <name evidence="14" type="ORF">GFC01_02745</name>
</gene>
<dbReference type="InterPro" id="IPR014732">
    <property type="entry name" value="OMPdecase"/>
</dbReference>
<protein>
    <recommendedName>
        <fullName evidence="9">Orotidine 5'-phosphate decarboxylase</fullName>
        <ecNumber evidence="9">4.1.1.23</ecNumber>
    </recommendedName>
    <alternativeName>
        <fullName evidence="9">OMP decarboxylase</fullName>
        <shortName evidence="9">OMPDCase</shortName>
        <shortName evidence="9">OMPdecase</shortName>
    </alternativeName>
</protein>
<feature type="binding site" evidence="9 11">
    <location>
        <position position="219"/>
    </location>
    <ligand>
        <name>substrate</name>
    </ligand>
</feature>
<sequence>MKVCEAKEKLIIALDVDRASRAFSLVERLNPFAGMFKIGMELFYSQGPPVVEGLIRRRGRVFLDLKLHDIPHTVARTSRVLTRLGVAMFNVHAAGGRDMMRAAVESAGEAAAAMGVNRPLVIAVTVLTSINQQAFTRELGLDGSILDRVVAWALLARECGLDGVVASAREAAAIRQACGPDFVIVAPGIRPAGADAGDQKRVMTPSQALAAGASHLVVGRPVIAAPDPVEVARNLLREIEEGNNG</sequence>
<feature type="domain" description="Orotidine 5'-phosphate decarboxylase" evidence="13">
    <location>
        <begin position="9"/>
        <end position="235"/>
    </location>
</feature>